<dbReference type="RefSeq" id="WP_243923052.1">
    <property type="nucleotide sequence ID" value="NZ_JALHLG010000033.1"/>
</dbReference>
<dbReference type="InterPro" id="IPR049712">
    <property type="entry name" value="Poly_export"/>
</dbReference>
<dbReference type="Gene3D" id="3.10.560.10">
    <property type="entry name" value="Outer membrane lipoprotein wza domain like"/>
    <property type="match status" value="1"/>
</dbReference>
<dbReference type="Gene3D" id="3.30.1950.10">
    <property type="entry name" value="wza like domain"/>
    <property type="match status" value="1"/>
</dbReference>
<dbReference type="Pfam" id="PF10531">
    <property type="entry name" value="SLBB"/>
    <property type="match status" value="1"/>
</dbReference>
<protein>
    <submittedName>
        <fullName evidence="4">Polysaccharide export protein</fullName>
    </submittedName>
</protein>
<feature type="domain" description="Soluble ligand binding" evidence="3">
    <location>
        <begin position="146"/>
        <end position="190"/>
    </location>
</feature>
<organism evidence="4 5">
    <name type="scientific">Novosphingobium beihaiensis</name>
    <dbReference type="NCBI Taxonomy" id="2930389"/>
    <lineage>
        <taxon>Bacteria</taxon>
        <taxon>Pseudomonadati</taxon>
        <taxon>Pseudomonadota</taxon>
        <taxon>Alphaproteobacteria</taxon>
        <taxon>Sphingomonadales</taxon>
        <taxon>Sphingomonadaceae</taxon>
        <taxon>Novosphingobium</taxon>
    </lineage>
</organism>
<proteinExistence type="predicted"/>
<name>A0ABT0BUP9_9SPHN</name>
<dbReference type="InterPro" id="IPR003715">
    <property type="entry name" value="Poly_export_N"/>
</dbReference>
<evidence type="ECO:0000259" key="3">
    <source>
        <dbReference type="Pfam" id="PF10531"/>
    </source>
</evidence>
<dbReference type="Proteomes" id="UP001202281">
    <property type="component" value="Unassembled WGS sequence"/>
</dbReference>
<accession>A0ABT0BUP9</accession>
<evidence type="ECO:0000256" key="1">
    <source>
        <dbReference type="ARBA" id="ARBA00022729"/>
    </source>
</evidence>
<dbReference type="Pfam" id="PF02563">
    <property type="entry name" value="Poly_export"/>
    <property type="match status" value="1"/>
</dbReference>
<dbReference type="InterPro" id="IPR019554">
    <property type="entry name" value="Soluble_ligand-bd"/>
</dbReference>
<sequence length="220" mass="23539">MRKIDFGSTTLSNTQKYRGHLSNRISRLQQYLRVAASCVLSALLLSGCTTQSYPEANVAQANAEVSRGYHIGTGDKLRITVFNEPSLSGDFDVGLDGKVEMPLITPVAAADKTPDDVRQAIAAKLGAGGYVLEPRVAVAVLSYHPFYVLGEVNKPGEYTYSSDLSLLQAIAMAGGFTARANKASVVVRREGWNSGRKVTLGDPLLIIAPGDTVMVTESVF</sequence>
<dbReference type="EMBL" id="JALHLG010000033">
    <property type="protein sequence ID" value="MCJ2188399.1"/>
    <property type="molecule type" value="Genomic_DNA"/>
</dbReference>
<evidence type="ECO:0000259" key="2">
    <source>
        <dbReference type="Pfam" id="PF02563"/>
    </source>
</evidence>
<reference evidence="4 5" key="1">
    <citation type="submission" date="2022-04" db="EMBL/GenBank/DDBJ databases">
        <title>Identification of a novel bacterium isolated from mangrove sediments.</title>
        <authorList>
            <person name="Pan X."/>
        </authorList>
    </citation>
    <scope>NUCLEOTIDE SEQUENCE [LARGE SCALE GENOMIC DNA]</scope>
    <source>
        <strain evidence="4 5">B2638</strain>
    </source>
</reference>
<comment type="caution">
    <text evidence="4">The sequence shown here is derived from an EMBL/GenBank/DDBJ whole genome shotgun (WGS) entry which is preliminary data.</text>
</comment>
<keyword evidence="5" id="KW-1185">Reference proteome</keyword>
<evidence type="ECO:0000313" key="4">
    <source>
        <dbReference type="EMBL" id="MCJ2188399.1"/>
    </source>
</evidence>
<dbReference type="PANTHER" id="PTHR33619">
    <property type="entry name" value="POLYSACCHARIDE EXPORT PROTEIN GFCE-RELATED"/>
    <property type="match status" value="1"/>
</dbReference>
<feature type="domain" description="Polysaccharide export protein N-terminal" evidence="2">
    <location>
        <begin position="65"/>
        <end position="140"/>
    </location>
</feature>
<keyword evidence="1" id="KW-0732">Signal</keyword>
<dbReference type="PANTHER" id="PTHR33619:SF3">
    <property type="entry name" value="POLYSACCHARIDE EXPORT PROTEIN GFCE-RELATED"/>
    <property type="match status" value="1"/>
</dbReference>
<gene>
    <name evidence="4" type="ORF">MTR66_16455</name>
</gene>
<evidence type="ECO:0000313" key="5">
    <source>
        <dbReference type="Proteomes" id="UP001202281"/>
    </source>
</evidence>